<dbReference type="GO" id="GO:0016740">
    <property type="term" value="F:transferase activity"/>
    <property type="evidence" value="ECO:0007669"/>
    <property type="project" value="UniProtKB-KW"/>
</dbReference>
<dbReference type="OrthoDB" id="5291101at2"/>
<dbReference type="EMBL" id="VFFF01000001">
    <property type="protein sequence ID" value="TNY32168.1"/>
    <property type="molecule type" value="Genomic_DNA"/>
</dbReference>
<proteinExistence type="predicted"/>
<dbReference type="Gene3D" id="3.90.550.10">
    <property type="entry name" value="Spore Coat Polysaccharide Biosynthesis Protein SpsA, Chain A"/>
    <property type="match status" value="1"/>
</dbReference>
<feature type="domain" description="Glycosyltransferase 2-like" evidence="1">
    <location>
        <begin position="5"/>
        <end position="166"/>
    </location>
</feature>
<dbReference type="SUPFAM" id="SSF53448">
    <property type="entry name" value="Nucleotide-diphospho-sugar transferases"/>
    <property type="match status" value="1"/>
</dbReference>
<accession>A0A5C5GBY8</accession>
<keyword evidence="2" id="KW-0808">Transferase</keyword>
<dbReference type="RefSeq" id="WP_140192847.1">
    <property type="nucleotide sequence ID" value="NZ_CP065915.1"/>
</dbReference>
<dbReference type="Proteomes" id="UP000314011">
    <property type="component" value="Unassembled WGS sequence"/>
</dbReference>
<evidence type="ECO:0000313" key="3">
    <source>
        <dbReference type="Proteomes" id="UP000314011"/>
    </source>
</evidence>
<keyword evidence="3" id="KW-1185">Reference proteome</keyword>
<reference evidence="2 3" key="1">
    <citation type="submission" date="2019-06" db="EMBL/GenBank/DDBJ databases">
        <title>Genome of new Rhodobacteraceae sp. SM1903.</title>
        <authorList>
            <person name="Ren X."/>
        </authorList>
    </citation>
    <scope>NUCLEOTIDE SEQUENCE [LARGE SCALE GENOMIC DNA]</scope>
    <source>
        <strain evidence="2 3">SM1903</strain>
    </source>
</reference>
<dbReference type="PANTHER" id="PTHR43685">
    <property type="entry name" value="GLYCOSYLTRANSFERASE"/>
    <property type="match status" value="1"/>
</dbReference>
<protein>
    <submittedName>
        <fullName evidence="2">Glycosyltransferase family 2 protein</fullName>
    </submittedName>
</protein>
<evidence type="ECO:0000313" key="2">
    <source>
        <dbReference type="EMBL" id="TNY32168.1"/>
    </source>
</evidence>
<comment type="caution">
    <text evidence="2">The sequence shown here is derived from an EMBL/GenBank/DDBJ whole genome shotgun (WGS) entry which is preliminary data.</text>
</comment>
<sequence>MTFASIIVPAYNVASTIEETLASLLAQTHPEYEIIVVDDGSRDDTPEIATRFARNPKVRVIHQPNRGLAGARNTGIAAARGEIIGFCDADDHWLPEKLARHVAHFERAPEVGVSYSGSALMDDAGRLTGMAQTPRLTGIDPSLIFKRNPIGNGSAVMLRRAVLDEIAFRPASEPARTCWFDESFRQSEDIECWLRIALSTEWRFEGIAGALTRYRINSGGLSAATDRQLAAWERMVEKLEPLNPSFFEVNTPAARAYQLRYLARRAVSDMDGARALRLCRASLASSALPLLEDTGKTLVTLAAAGVLRLIGAGSMRAALSLAGAR</sequence>
<dbReference type="Pfam" id="PF00535">
    <property type="entry name" value="Glycos_transf_2"/>
    <property type="match status" value="1"/>
</dbReference>
<dbReference type="CDD" id="cd00761">
    <property type="entry name" value="Glyco_tranf_GTA_type"/>
    <property type="match status" value="1"/>
</dbReference>
<dbReference type="InterPro" id="IPR001173">
    <property type="entry name" value="Glyco_trans_2-like"/>
</dbReference>
<name>A0A5C5GBY8_9RHOB</name>
<dbReference type="InterPro" id="IPR029044">
    <property type="entry name" value="Nucleotide-diphossugar_trans"/>
</dbReference>
<dbReference type="InterPro" id="IPR050834">
    <property type="entry name" value="Glycosyltransf_2"/>
</dbReference>
<evidence type="ECO:0000259" key="1">
    <source>
        <dbReference type="Pfam" id="PF00535"/>
    </source>
</evidence>
<organism evidence="2 3">
    <name type="scientific">Pelagovum pacificum</name>
    <dbReference type="NCBI Taxonomy" id="2588711"/>
    <lineage>
        <taxon>Bacteria</taxon>
        <taxon>Pseudomonadati</taxon>
        <taxon>Pseudomonadota</taxon>
        <taxon>Alphaproteobacteria</taxon>
        <taxon>Rhodobacterales</taxon>
        <taxon>Paracoccaceae</taxon>
        <taxon>Pelagovum</taxon>
    </lineage>
</organism>
<gene>
    <name evidence="2" type="ORF">FHY64_02395</name>
</gene>
<dbReference type="AlphaFoldDB" id="A0A5C5GBY8"/>
<dbReference type="PANTHER" id="PTHR43685:SF2">
    <property type="entry name" value="GLYCOSYLTRANSFERASE 2-LIKE DOMAIN-CONTAINING PROTEIN"/>
    <property type="match status" value="1"/>
</dbReference>